<name>A0A6L3N8G9_9BURK</name>
<gene>
    <name evidence="2" type="ORF">F7R13_28685</name>
</gene>
<sequence length="39" mass="4129">MSDSARDRAGTLTAYQRWEMASFDPPPPPPPPDDAAAAA</sequence>
<feature type="non-terminal residue" evidence="2">
    <location>
        <position position="39"/>
    </location>
</feature>
<protein>
    <submittedName>
        <fullName evidence="2">Flagellar assembly protein FliH</fullName>
    </submittedName>
</protein>
<keyword evidence="2" id="KW-0282">Flagellum</keyword>
<proteinExistence type="predicted"/>
<feature type="region of interest" description="Disordered" evidence="1">
    <location>
        <begin position="1"/>
        <end position="39"/>
    </location>
</feature>
<accession>A0A6L3N8G9</accession>
<keyword evidence="2" id="KW-0969">Cilium</keyword>
<evidence type="ECO:0000256" key="1">
    <source>
        <dbReference type="SAM" id="MobiDB-lite"/>
    </source>
</evidence>
<dbReference type="AlphaFoldDB" id="A0A6L3N8G9"/>
<organism evidence="2 3">
    <name type="scientific">Burkholderia territorii</name>
    <dbReference type="NCBI Taxonomy" id="1503055"/>
    <lineage>
        <taxon>Bacteria</taxon>
        <taxon>Pseudomonadati</taxon>
        <taxon>Pseudomonadota</taxon>
        <taxon>Betaproteobacteria</taxon>
        <taxon>Burkholderiales</taxon>
        <taxon>Burkholderiaceae</taxon>
        <taxon>Burkholderia</taxon>
        <taxon>Burkholderia cepacia complex</taxon>
    </lineage>
</organism>
<evidence type="ECO:0000313" key="3">
    <source>
        <dbReference type="Proteomes" id="UP000473571"/>
    </source>
</evidence>
<comment type="caution">
    <text evidence="2">The sequence shown here is derived from an EMBL/GenBank/DDBJ whole genome shotgun (WGS) entry which is preliminary data.</text>
</comment>
<evidence type="ECO:0000313" key="2">
    <source>
        <dbReference type="EMBL" id="KAB0649763.1"/>
    </source>
</evidence>
<reference evidence="2 3" key="1">
    <citation type="submission" date="2019-09" db="EMBL/GenBank/DDBJ databases">
        <title>Draft genome sequences of 48 bacterial type strains from the CCUG.</title>
        <authorList>
            <person name="Tunovic T."/>
            <person name="Pineiro-Iglesias B."/>
            <person name="Unosson C."/>
            <person name="Inganas E."/>
            <person name="Ohlen M."/>
            <person name="Cardew S."/>
            <person name="Jensie-Markopoulos S."/>
            <person name="Salva-Serra F."/>
            <person name="Jaen-Luchoro D."/>
            <person name="Karlsson R."/>
            <person name="Svensson-Stadler L."/>
            <person name="Chun J."/>
            <person name="Moore E."/>
        </authorList>
    </citation>
    <scope>NUCLEOTIDE SEQUENCE [LARGE SCALE GENOMIC DNA]</scope>
    <source>
        <strain evidence="2 3">CCUG 65687</strain>
    </source>
</reference>
<keyword evidence="2" id="KW-0966">Cell projection</keyword>
<feature type="compositionally biased region" description="Pro residues" evidence="1">
    <location>
        <begin position="24"/>
        <end position="33"/>
    </location>
</feature>
<dbReference type="Proteomes" id="UP000473571">
    <property type="component" value="Unassembled WGS sequence"/>
</dbReference>
<dbReference type="EMBL" id="VZOL01000680">
    <property type="protein sequence ID" value="KAB0649763.1"/>
    <property type="molecule type" value="Genomic_DNA"/>
</dbReference>